<evidence type="ECO:0000313" key="7">
    <source>
        <dbReference type="Proteomes" id="UP000186102"/>
    </source>
</evidence>
<dbReference type="STRING" id="1888891.DSOL_5099"/>
<dbReference type="InterPro" id="IPR036162">
    <property type="entry name" value="Resolvase-like_N_sf"/>
</dbReference>
<dbReference type="GO" id="GO:0000150">
    <property type="term" value="F:DNA strand exchange activity"/>
    <property type="evidence" value="ECO:0007669"/>
    <property type="project" value="InterPro"/>
</dbReference>
<dbReference type="OrthoDB" id="2048832at2"/>
<dbReference type="PANTHER" id="PTHR30461:SF2">
    <property type="entry name" value="SERINE RECOMBINASE PINE-RELATED"/>
    <property type="match status" value="1"/>
</dbReference>
<dbReference type="SUPFAM" id="SSF53041">
    <property type="entry name" value="Resolvase-like"/>
    <property type="match status" value="1"/>
</dbReference>
<evidence type="ECO:0000259" key="5">
    <source>
        <dbReference type="PROSITE" id="PS51737"/>
    </source>
</evidence>
<dbReference type="CDD" id="cd00338">
    <property type="entry name" value="Ser_Recombinase"/>
    <property type="match status" value="1"/>
</dbReference>
<dbReference type="PROSITE" id="PS51736">
    <property type="entry name" value="RECOMBINASES_3"/>
    <property type="match status" value="1"/>
</dbReference>
<evidence type="ECO:0000256" key="3">
    <source>
        <dbReference type="SAM" id="Coils"/>
    </source>
</evidence>
<feature type="coiled-coil region" evidence="3">
    <location>
        <begin position="404"/>
        <end position="431"/>
    </location>
</feature>
<dbReference type="InterPro" id="IPR050639">
    <property type="entry name" value="SSR_resolvase"/>
</dbReference>
<reference evidence="6 7" key="1">
    <citation type="submission" date="2016-09" db="EMBL/GenBank/DDBJ databases">
        <title>Complete genome of Desulfosporosinus sp. OL.</title>
        <authorList>
            <person name="Mardanov A."/>
            <person name="Beletsky A."/>
            <person name="Panova A."/>
            <person name="Karnachuk O."/>
            <person name="Ravin N."/>
        </authorList>
    </citation>
    <scope>NUCLEOTIDE SEQUENCE [LARGE SCALE GENOMIC DNA]</scope>
    <source>
        <strain evidence="6 7">OL</strain>
    </source>
</reference>
<feature type="domain" description="Resolvase/invertase-type recombinase catalytic" evidence="4">
    <location>
        <begin position="23"/>
        <end position="171"/>
    </location>
</feature>
<evidence type="ECO:0000256" key="2">
    <source>
        <dbReference type="ARBA" id="ARBA00023172"/>
    </source>
</evidence>
<evidence type="ECO:0000256" key="1">
    <source>
        <dbReference type="ARBA" id="ARBA00023125"/>
    </source>
</evidence>
<evidence type="ECO:0000313" key="6">
    <source>
        <dbReference type="EMBL" id="OLN26184.1"/>
    </source>
</evidence>
<protein>
    <submittedName>
        <fullName evidence="6">Putative DNA recombinase</fullName>
    </submittedName>
</protein>
<dbReference type="Proteomes" id="UP000186102">
    <property type="component" value="Unassembled WGS sequence"/>
</dbReference>
<keyword evidence="1" id="KW-0238">DNA-binding</keyword>
<dbReference type="Pfam" id="PF13408">
    <property type="entry name" value="Zn_ribbon_recom"/>
    <property type="match status" value="1"/>
</dbReference>
<name>A0A1Q8QFS7_9FIRM</name>
<dbReference type="InterPro" id="IPR011109">
    <property type="entry name" value="DNA_bind_recombinase_dom"/>
</dbReference>
<dbReference type="RefSeq" id="WP_075367337.1">
    <property type="nucleotide sequence ID" value="NZ_MLBF01000085.1"/>
</dbReference>
<dbReference type="AlphaFoldDB" id="A0A1Q8QFS7"/>
<dbReference type="SMART" id="SM00857">
    <property type="entry name" value="Resolvase"/>
    <property type="match status" value="1"/>
</dbReference>
<sequence length="532" mass="62097">MPNVTVINPTRQIIENKPVPQMRVCAYCRVSSNHDEQQQSFSAQVEYYTNLIEENAEWKFSGIYADEGISGTSKHKRNEFLRLMKDCEAKKVDMVITKSISRFARNTKDCIEAVRKLKELNIAIYFEKENINTLLVDSELIITILGSTAQEESVSISKNNRWAIQKRFQSGEWNPPYLPYGYTKDEDGEIIIDEVEAVIIRGIFSEYLNGKGSYIIARELTQDGVATRRGGKSWTENVVNEILINEKYVGDMIMQKTYTTDTIPFMRKKNNGQKQQYFIQDNHEPIITREQAERVKEIINRRKREKKMLCDTQKYNNRYPFSSKIVCGECGTTFKRQIIFKGKPYQTEQWCCKKHIRNIAECSMTAIKEAYIKKAFVQLYNKLKTNYEPILIPLLEDLKKLHYKNEYGSQIKQLNHKIAELMEQSHVLSRLRSKGYLDSVLFIEKNNLIVQELSEIKEQRNKLLNCSDFDNEISKTDELINMLKKQDGIMEEFNEEIFSLTVEKIVVKSKVELTFRLINGLELTEFIGEDVK</sequence>
<evidence type="ECO:0000259" key="4">
    <source>
        <dbReference type="PROSITE" id="PS51736"/>
    </source>
</evidence>
<feature type="domain" description="Recombinase" evidence="5">
    <location>
        <begin position="179"/>
        <end position="305"/>
    </location>
</feature>
<dbReference type="Gene3D" id="3.90.1750.20">
    <property type="entry name" value="Putative Large Serine Recombinase, Chain B, Domain 2"/>
    <property type="match status" value="1"/>
</dbReference>
<dbReference type="InterPro" id="IPR025827">
    <property type="entry name" value="Zn_ribbon_recom_dom"/>
</dbReference>
<dbReference type="InterPro" id="IPR006119">
    <property type="entry name" value="Resolv_N"/>
</dbReference>
<dbReference type="Pfam" id="PF07508">
    <property type="entry name" value="Recombinase"/>
    <property type="match status" value="1"/>
</dbReference>
<accession>A0A1Q8QFS7</accession>
<proteinExistence type="predicted"/>
<organism evidence="6 7">
    <name type="scientific">Desulfosporosinus metallidurans</name>
    <dbReference type="NCBI Taxonomy" id="1888891"/>
    <lineage>
        <taxon>Bacteria</taxon>
        <taxon>Bacillati</taxon>
        <taxon>Bacillota</taxon>
        <taxon>Clostridia</taxon>
        <taxon>Eubacteriales</taxon>
        <taxon>Desulfitobacteriaceae</taxon>
        <taxon>Desulfosporosinus</taxon>
    </lineage>
</organism>
<dbReference type="InterPro" id="IPR038109">
    <property type="entry name" value="DNA_bind_recomb_sf"/>
</dbReference>
<keyword evidence="2" id="KW-0233">DNA recombination</keyword>
<gene>
    <name evidence="6" type="ORF">DSOL_5099</name>
</gene>
<dbReference type="PANTHER" id="PTHR30461">
    <property type="entry name" value="DNA-INVERTASE FROM LAMBDOID PROPHAGE"/>
    <property type="match status" value="1"/>
</dbReference>
<keyword evidence="7" id="KW-1185">Reference proteome</keyword>
<dbReference type="Pfam" id="PF00239">
    <property type="entry name" value="Resolvase"/>
    <property type="match status" value="1"/>
</dbReference>
<dbReference type="Gene3D" id="3.40.50.1390">
    <property type="entry name" value="Resolvase, N-terminal catalytic domain"/>
    <property type="match status" value="1"/>
</dbReference>
<dbReference type="PROSITE" id="PS51737">
    <property type="entry name" value="RECOMBINASE_DNA_BIND"/>
    <property type="match status" value="1"/>
</dbReference>
<dbReference type="GO" id="GO:0003677">
    <property type="term" value="F:DNA binding"/>
    <property type="evidence" value="ECO:0007669"/>
    <property type="project" value="UniProtKB-KW"/>
</dbReference>
<keyword evidence="3" id="KW-0175">Coiled coil</keyword>
<dbReference type="EMBL" id="MLBF01000085">
    <property type="protein sequence ID" value="OLN26184.1"/>
    <property type="molecule type" value="Genomic_DNA"/>
</dbReference>
<comment type="caution">
    <text evidence="6">The sequence shown here is derived from an EMBL/GenBank/DDBJ whole genome shotgun (WGS) entry which is preliminary data.</text>
</comment>